<accession>A0A538UAP1</accession>
<evidence type="ECO:0000313" key="3">
    <source>
        <dbReference type="Proteomes" id="UP000319836"/>
    </source>
</evidence>
<dbReference type="EMBL" id="VBPA01000030">
    <property type="protein sequence ID" value="TMQ72955.1"/>
    <property type="molecule type" value="Genomic_DNA"/>
</dbReference>
<dbReference type="Proteomes" id="UP000319836">
    <property type="component" value="Unassembled WGS sequence"/>
</dbReference>
<gene>
    <name evidence="2" type="ORF">E6K80_01400</name>
</gene>
<feature type="transmembrane region" description="Helical" evidence="1">
    <location>
        <begin position="53"/>
        <end position="71"/>
    </location>
</feature>
<organism evidence="2 3">
    <name type="scientific">Eiseniibacteriota bacterium</name>
    <dbReference type="NCBI Taxonomy" id="2212470"/>
    <lineage>
        <taxon>Bacteria</taxon>
        <taxon>Candidatus Eiseniibacteriota</taxon>
    </lineage>
</organism>
<feature type="transmembrane region" description="Helical" evidence="1">
    <location>
        <begin position="100"/>
        <end position="127"/>
    </location>
</feature>
<name>A0A538UAP1_UNCEI</name>
<evidence type="ECO:0000256" key="1">
    <source>
        <dbReference type="SAM" id="Phobius"/>
    </source>
</evidence>
<feature type="non-terminal residue" evidence="2">
    <location>
        <position position="139"/>
    </location>
</feature>
<keyword evidence="1" id="KW-0472">Membrane</keyword>
<protein>
    <submittedName>
        <fullName evidence="2">Uncharacterized protein</fullName>
    </submittedName>
</protein>
<keyword evidence="1" id="KW-0812">Transmembrane</keyword>
<reference evidence="2 3" key="1">
    <citation type="journal article" date="2019" name="Nat. Microbiol.">
        <title>Mediterranean grassland soil C-N compound turnover is dependent on rainfall and depth, and is mediated by genomically divergent microorganisms.</title>
        <authorList>
            <person name="Diamond S."/>
            <person name="Andeer P.F."/>
            <person name="Li Z."/>
            <person name="Crits-Christoph A."/>
            <person name="Burstein D."/>
            <person name="Anantharaman K."/>
            <person name="Lane K.R."/>
            <person name="Thomas B.C."/>
            <person name="Pan C."/>
            <person name="Northen T.R."/>
            <person name="Banfield J.F."/>
        </authorList>
    </citation>
    <scope>NUCLEOTIDE SEQUENCE [LARGE SCALE GENOMIC DNA]</scope>
    <source>
        <strain evidence="2">WS_10</strain>
    </source>
</reference>
<evidence type="ECO:0000313" key="2">
    <source>
        <dbReference type="EMBL" id="TMQ72955.1"/>
    </source>
</evidence>
<sequence length="139" mass="14556">MLLGSLAGAGIVLANCFPATLEQRYDVDFLLGTLPLGRAIDFWGSTVNALPDALMKGLGSFALLLLVRLILRRDAAAWVGLGVLWMSISLPSWNVPVIQWISMAAAAACFVLAARVGLVAATTAAVVSNLLTVCTSLTL</sequence>
<proteinExistence type="predicted"/>
<comment type="caution">
    <text evidence="2">The sequence shown here is derived from an EMBL/GenBank/DDBJ whole genome shotgun (WGS) entry which is preliminary data.</text>
</comment>
<keyword evidence="1" id="KW-1133">Transmembrane helix</keyword>
<dbReference type="AlphaFoldDB" id="A0A538UAP1"/>
<feature type="transmembrane region" description="Helical" evidence="1">
    <location>
        <begin position="76"/>
        <end position="94"/>
    </location>
</feature>